<gene>
    <name evidence="1" type="ORF">OFUS_LOCUS26834</name>
</gene>
<protein>
    <submittedName>
        <fullName evidence="1">Uncharacterized protein</fullName>
    </submittedName>
</protein>
<name>A0A8J1Y8N9_OWEFU</name>
<sequence length="114" mass="12829">MLQIDNFFLLTLTTSIIRRSACFAFSVGILGPVDFPPVINGRHDRAMMMIMVFGKCKISPLIRLERSNFTRIIWPKSLKNSPIHCDIIYTNDSSIKASTCSLDSGRRPPLTAQI</sequence>
<evidence type="ECO:0000313" key="1">
    <source>
        <dbReference type="EMBL" id="CAH1803223.1"/>
    </source>
</evidence>
<reference evidence="1" key="1">
    <citation type="submission" date="2022-03" db="EMBL/GenBank/DDBJ databases">
        <authorList>
            <person name="Martin C."/>
        </authorList>
    </citation>
    <scope>NUCLEOTIDE SEQUENCE</scope>
</reference>
<organism evidence="1 2">
    <name type="scientific">Owenia fusiformis</name>
    <name type="common">Polychaete worm</name>
    <dbReference type="NCBI Taxonomy" id="6347"/>
    <lineage>
        <taxon>Eukaryota</taxon>
        <taxon>Metazoa</taxon>
        <taxon>Spiralia</taxon>
        <taxon>Lophotrochozoa</taxon>
        <taxon>Annelida</taxon>
        <taxon>Polychaeta</taxon>
        <taxon>Sedentaria</taxon>
        <taxon>Canalipalpata</taxon>
        <taxon>Sabellida</taxon>
        <taxon>Oweniida</taxon>
        <taxon>Oweniidae</taxon>
        <taxon>Owenia</taxon>
    </lineage>
</organism>
<dbReference type="Proteomes" id="UP000749559">
    <property type="component" value="Unassembled WGS sequence"/>
</dbReference>
<keyword evidence="2" id="KW-1185">Reference proteome</keyword>
<comment type="caution">
    <text evidence="1">The sequence shown here is derived from an EMBL/GenBank/DDBJ whole genome shotgun (WGS) entry which is preliminary data.</text>
</comment>
<evidence type="ECO:0000313" key="2">
    <source>
        <dbReference type="Proteomes" id="UP000749559"/>
    </source>
</evidence>
<accession>A0A8J1Y8N9</accession>
<proteinExistence type="predicted"/>
<dbReference type="EMBL" id="CAIIXF020000346">
    <property type="protein sequence ID" value="CAH1803223.1"/>
    <property type="molecule type" value="Genomic_DNA"/>
</dbReference>
<dbReference type="AlphaFoldDB" id="A0A8J1Y8N9"/>